<proteinExistence type="predicted"/>
<dbReference type="Proteomes" id="UP000075840">
    <property type="component" value="Unassembled WGS sequence"/>
</dbReference>
<feature type="region of interest" description="Disordered" evidence="1">
    <location>
        <begin position="12"/>
        <end position="33"/>
    </location>
</feature>
<feature type="compositionally biased region" description="Basic residues" evidence="1">
    <location>
        <begin position="23"/>
        <end position="33"/>
    </location>
</feature>
<keyword evidence="3" id="KW-1185">Reference proteome</keyword>
<accession>A0A182IF23</accession>
<evidence type="ECO:0000256" key="1">
    <source>
        <dbReference type="SAM" id="MobiDB-lite"/>
    </source>
</evidence>
<feature type="compositionally biased region" description="Polar residues" evidence="1">
    <location>
        <begin position="12"/>
        <end position="22"/>
    </location>
</feature>
<dbReference type="EMBL" id="APCN01002445">
    <property type="status" value="NOT_ANNOTATED_CDS"/>
    <property type="molecule type" value="Genomic_DNA"/>
</dbReference>
<dbReference type="EnsemblMetazoa" id="AARA014093-RA">
    <property type="protein sequence ID" value="AARA014093-PA"/>
    <property type="gene ID" value="AARA014093"/>
</dbReference>
<sequence length="33" mass="3687">MLDLSFIPQANASNSKCFSSNSTHHRLIKQPTI</sequence>
<dbReference type="AlphaFoldDB" id="A0A182IF23"/>
<organism evidence="2 3">
    <name type="scientific">Anopheles arabiensis</name>
    <name type="common">Mosquito</name>
    <dbReference type="NCBI Taxonomy" id="7173"/>
    <lineage>
        <taxon>Eukaryota</taxon>
        <taxon>Metazoa</taxon>
        <taxon>Ecdysozoa</taxon>
        <taxon>Arthropoda</taxon>
        <taxon>Hexapoda</taxon>
        <taxon>Insecta</taxon>
        <taxon>Pterygota</taxon>
        <taxon>Neoptera</taxon>
        <taxon>Endopterygota</taxon>
        <taxon>Diptera</taxon>
        <taxon>Nematocera</taxon>
        <taxon>Culicoidea</taxon>
        <taxon>Culicidae</taxon>
        <taxon>Anophelinae</taxon>
        <taxon>Anopheles</taxon>
    </lineage>
</organism>
<reference evidence="2" key="1">
    <citation type="submission" date="2022-08" db="UniProtKB">
        <authorList>
            <consortium name="EnsemblMetazoa"/>
        </authorList>
    </citation>
    <scope>IDENTIFICATION</scope>
    <source>
        <strain evidence="2">Dongola</strain>
    </source>
</reference>
<protein>
    <submittedName>
        <fullName evidence="2">Uncharacterized protein</fullName>
    </submittedName>
</protein>
<evidence type="ECO:0000313" key="2">
    <source>
        <dbReference type="EnsemblMetazoa" id="AARA014093-PA"/>
    </source>
</evidence>
<evidence type="ECO:0000313" key="3">
    <source>
        <dbReference type="Proteomes" id="UP000075840"/>
    </source>
</evidence>
<dbReference type="VEuPathDB" id="VectorBase:AARA014093"/>
<name>A0A182IF23_ANOAR</name>